<dbReference type="SUPFAM" id="SSF46548">
    <property type="entry name" value="alpha-helical ferredoxin"/>
    <property type="match status" value="1"/>
</dbReference>
<sequence>MKEKILEFCKSLGLDTVGFVKCRRFSELEEVYNIRKDKGFENEFEEQDIEKRVNPNVYMEDGKTIITIAFPYLYNEDYVDNGFSVYTRGMDYHYVVSNFLKKISEYIESLGGRAISLVDSNSLPERYIAYLGNIGFIGKNNMLITKKYGSYVFLGEIITDLEIQCEEERTLEELRTHKECGTCEICYKNCPTKVLNRSKMKNTNSCMSYITQKKDIEDKYLKLMKGRIFGCDSCQKECPYNKEITYTNIEDFKPLTFMQKDSFEDFHQISKKEFNETFKKTSCGWRGKNTILRNIMIKKVLINKEDISNYQLNSESLKNFRNRLLNFYDV</sequence>
<dbReference type="STRING" id="195103.CPF_1527"/>
<keyword evidence="8" id="KW-1185">Reference proteome</keyword>
<keyword evidence="1" id="KW-0004">4Fe-4S</keyword>
<dbReference type="PROSITE" id="PS00198">
    <property type="entry name" value="4FE4S_FER_1"/>
    <property type="match status" value="1"/>
</dbReference>
<gene>
    <name evidence="7" type="ordered locus">CPF_1527</name>
</gene>
<dbReference type="GO" id="GO:0008616">
    <property type="term" value="P:tRNA queuosine(34) biosynthetic process"/>
    <property type="evidence" value="ECO:0007669"/>
    <property type="project" value="InterPro"/>
</dbReference>
<dbReference type="InterPro" id="IPR004453">
    <property type="entry name" value="QueG"/>
</dbReference>
<dbReference type="EMBL" id="CP000246">
    <property type="protein sequence ID" value="ABG82835.1"/>
    <property type="molecule type" value="Genomic_DNA"/>
</dbReference>
<evidence type="ECO:0000313" key="7">
    <source>
        <dbReference type="EMBL" id="ABG82835.1"/>
    </source>
</evidence>
<dbReference type="GO" id="GO:0051539">
    <property type="term" value="F:4 iron, 4 sulfur cluster binding"/>
    <property type="evidence" value="ECO:0007669"/>
    <property type="project" value="UniProtKB-KW"/>
</dbReference>
<dbReference type="SMR" id="A0A0H2YPH2"/>
<dbReference type="InterPro" id="IPR017900">
    <property type="entry name" value="4Fe4S_Fe_S_CS"/>
</dbReference>
<feature type="domain" description="DUF1730" evidence="6">
    <location>
        <begin position="52"/>
        <end position="120"/>
    </location>
</feature>
<protein>
    <submittedName>
        <fullName evidence="7">Iron-sulfur cluster-binding protein</fullName>
    </submittedName>
</protein>
<dbReference type="GO" id="GO:0052693">
    <property type="term" value="F:epoxyqueuosine reductase activity"/>
    <property type="evidence" value="ECO:0007669"/>
    <property type="project" value="TreeGrafter"/>
</dbReference>
<dbReference type="Proteomes" id="UP000001823">
    <property type="component" value="Chromosome"/>
</dbReference>
<dbReference type="InterPro" id="IPR013542">
    <property type="entry name" value="QueG_DUF1730"/>
</dbReference>
<accession>A0A0H2YPH2</accession>
<evidence type="ECO:0000259" key="6">
    <source>
        <dbReference type="Pfam" id="PF08331"/>
    </source>
</evidence>
<dbReference type="HOGENOM" id="CLU_030790_2_1_9"/>
<dbReference type="KEGG" id="cpf:CPF_1527"/>
<dbReference type="eggNOG" id="COG1600">
    <property type="taxonomic scope" value="Bacteria"/>
</dbReference>
<dbReference type="AlphaFoldDB" id="A0A0H2YPH2"/>
<dbReference type="PaxDb" id="195103-CPF_1527"/>
<dbReference type="PANTHER" id="PTHR30002">
    <property type="entry name" value="EPOXYQUEUOSINE REDUCTASE"/>
    <property type="match status" value="1"/>
</dbReference>
<evidence type="ECO:0000313" key="8">
    <source>
        <dbReference type="Proteomes" id="UP000001823"/>
    </source>
</evidence>
<evidence type="ECO:0000256" key="4">
    <source>
        <dbReference type="ARBA" id="ARBA00023004"/>
    </source>
</evidence>
<evidence type="ECO:0000256" key="5">
    <source>
        <dbReference type="ARBA" id="ARBA00023014"/>
    </source>
</evidence>
<organism evidence="7 8">
    <name type="scientific">Clostridium perfringens (strain ATCC 13124 / DSM 756 / JCM 1290 / NCIMB 6125 / NCTC 8237 / Type A)</name>
    <dbReference type="NCBI Taxonomy" id="195103"/>
    <lineage>
        <taxon>Bacteria</taxon>
        <taxon>Bacillati</taxon>
        <taxon>Bacillota</taxon>
        <taxon>Clostridia</taxon>
        <taxon>Eubacteriales</taxon>
        <taxon>Clostridiaceae</taxon>
        <taxon>Clostridium</taxon>
    </lineage>
</organism>
<keyword evidence="3" id="KW-0560">Oxidoreductase</keyword>
<keyword evidence="5" id="KW-0411">Iron-sulfur</keyword>
<evidence type="ECO:0000256" key="2">
    <source>
        <dbReference type="ARBA" id="ARBA00022723"/>
    </source>
</evidence>
<dbReference type="PANTHER" id="PTHR30002:SF4">
    <property type="entry name" value="EPOXYQUEUOSINE REDUCTASE"/>
    <property type="match status" value="1"/>
</dbReference>
<dbReference type="Pfam" id="PF08331">
    <property type="entry name" value="QueG_DUF1730"/>
    <property type="match status" value="1"/>
</dbReference>
<reference evidence="7 8" key="1">
    <citation type="journal article" date="2006" name="Genome Res.">
        <title>Skewed genomic variability in strains of the toxigenic bacterial pathogen, Clostridium perfringens.</title>
        <authorList>
            <person name="Myers G.S."/>
            <person name="Rasko D.A."/>
            <person name="Cheung J.K."/>
            <person name="Ravel J."/>
            <person name="Seshadri R."/>
            <person name="Deboy R.T."/>
            <person name="Ren Q."/>
            <person name="Varga J."/>
            <person name="Awad M.M."/>
            <person name="Brinkac L.M."/>
            <person name="Daugherty S.C."/>
            <person name="Haft D.H."/>
            <person name="Dodson R.J."/>
            <person name="Madupu R."/>
            <person name="Nelson W.C."/>
            <person name="Rosovitz M.J."/>
            <person name="Sullivan S.A."/>
            <person name="Khouri H."/>
            <person name="Dimitrov G.I."/>
            <person name="Watkins K.L."/>
            <person name="Mulligan S."/>
            <person name="Benton J."/>
            <person name="Radune D."/>
            <person name="Fisher D.J."/>
            <person name="Atkins H.S."/>
            <person name="Hiscox T."/>
            <person name="Jost B.H."/>
            <person name="Billington S.J."/>
            <person name="Songer J.G."/>
            <person name="McClane B.A."/>
            <person name="Titball R.W."/>
            <person name="Rood J.I."/>
            <person name="Melville S.B."/>
            <person name="Paulsen I.T."/>
        </authorList>
    </citation>
    <scope>NUCLEOTIDE SEQUENCE [LARGE SCALE GENOMIC DNA]</scope>
    <source>
        <strain evidence="8">ATCC 13124 / DSM 756 / JCM 1290 / NCIMB 6125 / NCTC 8237 / S 107 / Type A</strain>
    </source>
</reference>
<dbReference type="Pfam" id="PF13484">
    <property type="entry name" value="Fer4_16"/>
    <property type="match status" value="1"/>
</dbReference>
<evidence type="ECO:0000256" key="3">
    <source>
        <dbReference type="ARBA" id="ARBA00023002"/>
    </source>
</evidence>
<keyword evidence="4" id="KW-0408">Iron</keyword>
<dbReference type="NCBIfam" id="TIGR00276">
    <property type="entry name" value="tRNA epoxyqueuosine(34) reductase QueG"/>
    <property type="match status" value="1"/>
</dbReference>
<name>A0A0H2YPH2_CLOP1</name>
<dbReference type="GO" id="GO:0046872">
    <property type="term" value="F:metal ion binding"/>
    <property type="evidence" value="ECO:0007669"/>
    <property type="project" value="UniProtKB-KW"/>
</dbReference>
<keyword evidence="2" id="KW-0479">Metal-binding</keyword>
<proteinExistence type="predicted"/>
<evidence type="ECO:0000256" key="1">
    <source>
        <dbReference type="ARBA" id="ARBA00022485"/>
    </source>
</evidence>
<dbReference type="RefSeq" id="WP_011010387.1">
    <property type="nucleotide sequence ID" value="NC_008261.1"/>
</dbReference>
<dbReference type="Gene3D" id="3.30.70.20">
    <property type="match status" value="1"/>
</dbReference>